<protein>
    <submittedName>
        <fullName evidence="1">Uncharacterized protein</fullName>
    </submittedName>
</protein>
<comment type="caution">
    <text evidence="1">The sequence shown here is derived from an EMBL/GenBank/DDBJ whole genome shotgun (WGS) entry which is preliminary data.</text>
</comment>
<sequence length="126" mass="14514">MESQILYNLVLRLNIPNIRNGHILIATYTSNPPLQVGDIFTVRNFKVGFLDELENLTEIGNYNYNFDVKVINIKKAAIWKEAFYVNIIIESEDQSTINDICLAFEKQNSQRFYDHALSIANELGID</sequence>
<organism evidence="1 2">
    <name type="scientific">Nostoc paludosum FACHB-159</name>
    <dbReference type="NCBI Taxonomy" id="2692908"/>
    <lineage>
        <taxon>Bacteria</taxon>
        <taxon>Bacillati</taxon>
        <taxon>Cyanobacteriota</taxon>
        <taxon>Cyanophyceae</taxon>
        <taxon>Nostocales</taxon>
        <taxon>Nostocaceae</taxon>
        <taxon>Nostoc</taxon>
    </lineage>
</organism>
<gene>
    <name evidence="1" type="ORF">H6H03_29625</name>
</gene>
<dbReference type="Proteomes" id="UP000637383">
    <property type="component" value="Unassembled WGS sequence"/>
</dbReference>
<name>A0ABR8KEK5_9NOSO</name>
<accession>A0ABR8KEK5</accession>
<evidence type="ECO:0000313" key="1">
    <source>
        <dbReference type="EMBL" id="MBD2737998.1"/>
    </source>
</evidence>
<evidence type="ECO:0000313" key="2">
    <source>
        <dbReference type="Proteomes" id="UP000637383"/>
    </source>
</evidence>
<reference evidence="1 2" key="1">
    <citation type="journal article" date="2020" name="ISME J.">
        <title>Comparative genomics reveals insights into cyanobacterial evolution and habitat adaptation.</title>
        <authorList>
            <person name="Chen M.Y."/>
            <person name="Teng W.K."/>
            <person name="Zhao L."/>
            <person name="Hu C.X."/>
            <person name="Zhou Y.K."/>
            <person name="Han B.P."/>
            <person name="Song L.R."/>
            <person name="Shu W.S."/>
        </authorList>
    </citation>
    <scope>NUCLEOTIDE SEQUENCE [LARGE SCALE GENOMIC DNA]</scope>
    <source>
        <strain evidence="1 2">FACHB-159</strain>
    </source>
</reference>
<keyword evidence="2" id="KW-1185">Reference proteome</keyword>
<dbReference type="EMBL" id="JACJTU010000041">
    <property type="protein sequence ID" value="MBD2737998.1"/>
    <property type="molecule type" value="Genomic_DNA"/>
</dbReference>
<proteinExistence type="predicted"/>
<dbReference type="RefSeq" id="WP_190958560.1">
    <property type="nucleotide sequence ID" value="NZ_JACJTU010000041.1"/>
</dbReference>